<protein>
    <recommendedName>
        <fullName evidence="3">Lipoprotein</fullName>
    </recommendedName>
</protein>
<dbReference type="RefSeq" id="WP_237872318.1">
    <property type="nucleotide sequence ID" value="NZ_JAKLTR010000007.1"/>
</dbReference>
<keyword evidence="2" id="KW-1185">Reference proteome</keyword>
<accession>A0ABS9KSA7</accession>
<evidence type="ECO:0000313" key="2">
    <source>
        <dbReference type="Proteomes" id="UP001165367"/>
    </source>
</evidence>
<reference evidence="1" key="1">
    <citation type="submission" date="2022-01" db="EMBL/GenBank/DDBJ databases">
        <authorList>
            <person name="Jo J.-H."/>
            <person name="Im W.-T."/>
        </authorList>
    </citation>
    <scope>NUCLEOTIDE SEQUENCE</scope>
    <source>
        <strain evidence="1">NA20</strain>
    </source>
</reference>
<dbReference type="EMBL" id="JAKLTR010000007">
    <property type="protein sequence ID" value="MCG2615190.1"/>
    <property type="molecule type" value="Genomic_DNA"/>
</dbReference>
<gene>
    <name evidence="1" type="ORF">LZZ85_12895</name>
</gene>
<evidence type="ECO:0000313" key="1">
    <source>
        <dbReference type="EMBL" id="MCG2615190.1"/>
    </source>
</evidence>
<name>A0ABS9KSA7_9BACT</name>
<comment type="caution">
    <text evidence="1">The sequence shown here is derived from an EMBL/GenBank/DDBJ whole genome shotgun (WGS) entry which is preliminary data.</text>
</comment>
<dbReference type="Proteomes" id="UP001165367">
    <property type="component" value="Unassembled WGS sequence"/>
</dbReference>
<proteinExistence type="predicted"/>
<organism evidence="1 2">
    <name type="scientific">Terrimonas ginsenosidimutans</name>
    <dbReference type="NCBI Taxonomy" id="2908004"/>
    <lineage>
        <taxon>Bacteria</taxon>
        <taxon>Pseudomonadati</taxon>
        <taxon>Bacteroidota</taxon>
        <taxon>Chitinophagia</taxon>
        <taxon>Chitinophagales</taxon>
        <taxon>Chitinophagaceae</taxon>
        <taxon>Terrimonas</taxon>
    </lineage>
</organism>
<sequence>MPRCLFSCLFFFASFVNCSHTKSNGAKEDSSSVSRFQGTIKVSFRMYENVDSSGEPTHPVKKEAGDMLNTERTMYIYDSLLVDVDIVKNFHQGVYTGNGGTRYTFYNLRQRQYMVFDSLTADAKALGNKNHMDSTGTFSKVPAHDPANGLQLGELNYRDTIEQGKTIRVATIPMALDRGDDYEFARRLRFQMDPTVKHFPIQLSYVLSHYQQNAFVYKMQMPTPNGQSVYVTTLDYQAKQLDKALVTVMQSWQKRLSLSN</sequence>
<evidence type="ECO:0008006" key="3">
    <source>
        <dbReference type="Google" id="ProtNLM"/>
    </source>
</evidence>